<dbReference type="GO" id="GO:0022625">
    <property type="term" value="C:cytosolic large ribosomal subunit"/>
    <property type="evidence" value="ECO:0007669"/>
    <property type="project" value="TreeGrafter"/>
</dbReference>
<dbReference type="GO" id="GO:0003735">
    <property type="term" value="F:structural constituent of ribosome"/>
    <property type="evidence" value="ECO:0007669"/>
    <property type="project" value="InterPro"/>
</dbReference>
<dbReference type="PIRSF" id="PIRSF002181">
    <property type="entry name" value="Ribosomal_L13"/>
    <property type="match status" value="1"/>
</dbReference>
<dbReference type="PANTHER" id="PTHR11545">
    <property type="entry name" value="RIBOSOMAL PROTEIN L13"/>
    <property type="match status" value="1"/>
</dbReference>
<keyword evidence="2 4" id="KW-0689">Ribosomal protein</keyword>
<protein>
    <recommendedName>
        <fullName evidence="4">Large ribosomal subunit protein uL13</fullName>
    </recommendedName>
</protein>
<dbReference type="RefSeq" id="WP_134440635.1">
    <property type="nucleotide sequence ID" value="NZ_LXQC01000163.1"/>
</dbReference>
<comment type="function">
    <text evidence="4 6">This protein is one of the early assembly proteins of the 50S ribosomal subunit, although it is not seen to bind rRNA by itself. It is important during the early stages of 50S assembly.</text>
</comment>
<gene>
    <name evidence="4 6" type="primary">rplM</name>
    <name evidence="7" type="ORF">A7Q10_09960</name>
</gene>
<evidence type="ECO:0000256" key="4">
    <source>
        <dbReference type="HAMAP-Rule" id="MF_01366"/>
    </source>
</evidence>
<evidence type="ECO:0000256" key="2">
    <source>
        <dbReference type="ARBA" id="ARBA00022980"/>
    </source>
</evidence>
<dbReference type="CDD" id="cd00392">
    <property type="entry name" value="Ribosomal_L13"/>
    <property type="match status" value="1"/>
</dbReference>
<comment type="similarity">
    <text evidence="1 4 5">Belongs to the universal ribosomal protein uL13 family.</text>
</comment>
<dbReference type="PANTHER" id="PTHR11545:SF2">
    <property type="entry name" value="LARGE RIBOSOMAL SUBUNIT PROTEIN UL13M"/>
    <property type="match status" value="1"/>
</dbReference>
<sequence>MKTYFQKPAEVQRHWYIIDAKDKVVGKVAEKAACLLRGKHKEVFSPHVDTGDNVIIINASKAVFSGKKEIQKLYSSYSGYIGGQKVFNPQVIRQKRPTFIVEHAIRGMIPHNRLGRKMYTKLHVYEGSEHPHAAQKPTPVQLD</sequence>
<comment type="subunit">
    <text evidence="4">Part of the 50S ribosomal subunit.</text>
</comment>
<evidence type="ECO:0000256" key="6">
    <source>
        <dbReference type="RuleBase" id="RU003878"/>
    </source>
</evidence>
<organism evidence="7 8">
    <name type="scientific">Methylacidiphilum caldifontis</name>
    <dbReference type="NCBI Taxonomy" id="2795386"/>
    <lineage>
        <taxon>Bacteria</taxon>
        <taxon>Pseudomonadati</taxon>
        <taxon>Verrucomicrobiota</taxon>
        <taxon>Methylacidiphilae</taxon>
        <taxon>Methylacidiphilales</taxon>
        <taxon>Methylacidiphilaceae</taxon>
        <taxon>Methylacidiphilum (ex Ratnadevi et al. 2023)</taxon>
    </lineage>
</organism>
<proteinExistence type="inferred from homology"/>
<comment type="caution">
    <text evidence="7">The sequence shown here is derived from an EMBL/GenBank/DDBJ whole genome shotgun (WGS) entry which is preliminary data.</text>
</comment>
<dbReference type="GO" id="GO:0003729">
    <property type="term" value="F:mRNA binding"/>
    <property type="evidence" value="ECO:0007669"/>
    <property type="project" value="TreeGrafter"/>
</dbReference>
<dbReference type="GO" id="GO:0017148">
    <property type="term" value="P:negative regulation of translation"/>
    <property type="evidence" value="ECO:0007669"/>
    <property type="project" value="TreeGrafter"/>
</dbReference>
<dbReference type="EMBL" id="LXQC01000163">
    <property type="protein sequence ID" value="TFE67069.1"/>
    <property type="molecule type" value="Genomic_DNA"/>
</dbReference>
<dbReference type="NCBIfam" id="TIGR01066">
    <property type="entry name" value="rplM_bact"/>
    <property type="match status" value="1"/>
</dbReference>
<dbReference type="OrthoDB" id="9801330at2"/>
<dbReference type="InterPro" id="IPR023563">
    <property type="entry name" value="Ribosomal_uL13_CS"/>
</dbReference>
<keyword evidence="8" id="KW-1185">Reference proteome</keyword>
<dbReference type="GO" id="GO:0006412">
    <property type="term" value="P:translation"/>
    <property type="evidence" value="ECO:0007669"/>
    <property type="project" value="UniProtKB-UniRule"/>
</dbReference>
<dbReference type="Proteomes" id="UP000297713">
    <property type="component" value="Unassembled WGS sequence"/>
</dbReference>
<dbReference type="PROSITE" id="PS00783">
    <property type="entry name" value="RIBOSOMAL_L13"/>
    <property type="match status" value="1"/>
</dbReference>
<dbReference type="AlphaFoldDB" id="A0A4Y8P927"/>
<reference evidence="7 8" key="1">
    <citation type="submission" date="2016-05" db="EMBL/GenBank/DDBJ databases">
        <title>Diversity and Homogeneity among Thermoacidophilic Verrucomicrobia Methanotrophs Linked with Geographical Origin.</title>
        <authorList>
            <person name="Erikstad H.-A."/>
            <person name="Smestad N.B."/>
            <person name="Ceballos R.M."/>
            <person name="Birkeland N.-K."/>
        </authorList>
    </citation>
    <scope>NUCLEOTIDE SEQUENCE [LARGE SCALE GENOMIC DNA]</scope>
    <source>
        <strain evidence="7 8">Phi</strain>
    </source>
</reference>
<dbReference type="InterPro" id="IPR036899">
    <property type="entry name" value="Ribosomal_uL13_sf"/>
</dbReference>
<evidence type="ECO:0000256" key="1">
    <source>
        <dbReference type="ARBA" id="ARBA00006227"/>
    </source>
</evidence>
<dbReference type="HAMAP" id="MF_01366">
    <property type="entry name" value="Ribosomal_uL13"/>
    <property type="match status" value="1"/>
</dbReference>
<evidence type="ECO:0000256" key="3">
    <source>
        <dbReference type="ARBA" id="ARBA00023274"/>
    </source>
</evidence>
<keyword evidence="3 4" id="KW-0687">Ribonucleoprotein</keyword>
<evidence type="ECO:0000313" key="8">
    <source>
        <dbReference type="Proteomes" id="UP000297713"/>
    </source>
</evidence>
<accession>A0A4Y8P927</accession>
<evidence type="ECO:0000256" key="5">
    <source>
        <dbReference type="RuleBase" id="RU003877"/>
    </source>
</evidence>
<name>A0A4Y8P927_9BACT</name>
<dbReference type="SUPFAM" id="SSF52161">
    <property type="entry name" value="Ribosomal protein L13"/>
    <property type="match status" value="1"/>
</dbReference>
<dbReference type="Pfam" id="PF00572">
    <property type="entry name" value="Ribosomal_L13"/>
    <property type="match status" value="1"/>
</dbReference>
<evidence type="ECO:0000313" key="7">
    <source>
        <dbReference type="EMBL" id="TFE67069.1"/>
    </source>
</evidence>
<dbReference type="Gene3D" id="3.90.1180.10">
    <property type="entry name" value="Ribosomal protein L13"/>
    <property type="match status" value="1"/>
</dbReference>
<dbReference type="InterPro" id="IPR005822">
    <property type="entry name" value="Ribosomal_uL13"/>
</dbReference>
<dbReference type="InterPro" id="IPR005823">
    <property type="entry name" value="Ribosomal_uL13_bac-type"/>
</dbReference>